<evidence type="ECO:0000256" key="1">
    <source>
        <dbReference type="SAM" id="Phobius"/>
    </source>
</evidence>
<reference evidence="2" key="1">
    <citation type="journal article" date="2019" name="bioRxiv">
        <title>The Genome of the Zebra Mussel, Dreissena polymorpha: A Resource for Invasive Species Research.</title>
        <authorList>
            <person name="McCartney M.A."/>
            <person name="Auch B."/>
            <person name="Kono T."/>
            <person name="Mallez S."/>
            <person name="Zhang Y."/>
            <person name="Obille A."/>
            <person name="Becker A."/>
            <person name="Abrahante J.E."/>
            <person name="Garbe J."/>
            <person name="Badalamenti J.P."/>
            <person name="Herman A."/>
            <person name="Mangelson H."/>
            <person name="Liachko I."/>
            <person name="Sullivan S."/>
            <person name="Sone E.D."/>
            <person name="Koren S."/>
            <person name="Silverstein K.A.T."/>
            <person name="Beckman K.B."/>
            <person name="Gohl D.M."/>
        </authorList>
    </citation>
    <scope>NUCLEOTIDE SEQUENCE</scope>
    <source>
        <strain evidence="2">Duluth1</strain>
        <tissue evidence="2">Whole animal</tissue>
    </source>
</reference>
<organism evidence="2 3">
    <name type="scientific">Dreissena polymorpha</name>
    <name type="common">Zebra mussel</name>
    <name type="synonym">Mytilus polymorpha</name>
    <dbReference type="NCBI Taxonomy" id="45954"/>
    <lineage>
        <taxon>Eukaryota</taxon>
        <taxon>Metazoa</taxon>
        <taxon>Spiralia</taxon>
        <taxon>Lophotrochozoa</taxon>
        <taxon>Mollusca</taxon>
        <taxon>Bivalvia</taxon>
        <taxon>Autobranchia</taxon>
        <taxon>Heteroconchia</taxon>
        <taxon>Euheterodonta</taxon>
        <taxon>Imparidentia</taxon>
        <taxon>Neoheterodontei</taxon>
        <taxon>Myida</taxon>
        <taxon>Dreissenoidea</taxon>
        <taxon>Dreissenidae</taxon>
        <taxon>Dreissena</taxon>
    </lineage>
</organism>
<keyword evidence="3" id="KW-1185">Reference proteome</keyword>
<sequence length="369" mass="41393">MLVLFDRKINSTLHRVTMTCDPDELARAMYMMSTNATVHIGITLSAIVVFIATSHVCRQIRKDLAQLTVIVIGAGPIGLTAALLALRCKRVTKLIIYEEESRARLEKRSYQIAIQPQHVSFLRGCGVDFDNLEGLWEDGCFYTRVGIYLGYIINILQLYKKPVDFNFSTKFSRDLSACVDSISGRKLAICCDGRNGLASRVLGLSDESIHHSTGVYGALAAIEKNNETYVPKSEIRVHNVGFDLSAYNSAAYEDEGKSKFNLKIFGNSTCRFLALAINKTDSNVVKTLRTVLDKSMMRNIFLKCFNTYKRADEASISDSFCLHHMRFSPRLYEIKLSQRAEIAAYIADCDLFVITEGEASRSYNFNTGK</sequence>
<reference evidence="2" key="2">
    <citation type="submission" date="2020-11" db="EMBL/GenBank/DDBJ databases">
        <authorList>
            <person name="McCartney M.A."/>
            <person name="Auch B."/>
            <person name="Kono T."/>
            <person name="Mallez S."/>
            <person name="Becker A."/>
            <person name="Gohl D.M."/>
            <person name="Silverstein K.A.T."/>
            <person name="Koren S."/>
            <person name="Bechman K.B."/>
            <person name="Herman A."/>
            <person name="Abrahante J.E."/>
            <person name="Garbe J."/>
        </authorList>
    </citation>
    <scope>NUCLEOTIDE SEQUENCE</scope>
    <source>
        <strain evidence="2">Duluth1</strain>
        <tissue evidence="2">Whole animal</tissue>
    </source>
</reference>
<keyword evidence="1" id="KW-1133">Transmembrane helix</keyword>
<dbReference type="InterPro" id="IPR036188">
    <property type="entry name" value="FAD/NAD-bd_sf"/>
</dbReference>
<feature type="transmembrane region" description="Helical" evidence="1">
    <location>
        <begin position="28"/>
        <end position="52"/>
    </location>
</feature>
<evidence type="ECO:0000313" key="3">
    <source>
        <dbReference type="Proteomes" id="UP000828390"/>
    </source>
</evidence>
<dbReference type="SUPFAM" id="SSF51905">
    <property type="entry name" value="FAD/NAD(P)-binding domain"/>
    <property type="match status" value="1"/>
</dbReference>
<dbReference type="EMBL" id="JAIWYP010000009">
    <property type="protein sequence ID" value="KAH3772818.1"/>
    <property type="molecule type" value="Genomic_DNA"/>
</dbReference>
<accession>A0A9D4IIC0</accession>
<proteinExistence type="predicted"/>
<protein>
    <submittedName>
        <fullName evidence="2">Uncharacterized protein</fullName>
    </submittedName>
</protein>
<gene>
    <name evidence="2" type="ORF">DPMN_174165</name>
</gene>
<comment type="caution">
    <text evidence="2">The sequence shown here is derived from an EMBL/GenBank/DDBJ whole genome shotgun (WGS) entry which is preliminary data.</text>
</comment>
<dbReference type="Gene3D" id="3.50.50.60">
    <property type="entry name" value="FAD/NAD(P)-binding domain"/>
    <property type="match status" value="1"/>
</dbReference>
<dbReference type="AlphaFoldDB" id="A0A9D4IIC0"/>
<evidence type="ECO:0000313" key="2">
    <source>
        <dbReference type="EMBL" id="KAH3772818.1"/>
    </source>
</evidence>
<keyword evidence="1" id="KW-0812">Transmembrane</keyword>
<keyword evidence="1" id="KW-0472">Membrane</keyword>
<feature type="transmembrane region" description="Helical" evidence="1">
    <location>
        <begin position="64"/>
        <end position="86"/>
    </location>
</feature>
<dbReference type="Proteomes" id="UP000828390">
    <property type="component" value="Unassembled WGS sequence"/>
</dbReference>
<name>A0A9D4IIC0_DREPO</name>